<accession>A0A090MH62</accession>
<dbReference type="STRING" id="1035.BN961_00346"/>
<proteinExistence type="predicted"/>
<protein>
    <submittedName>
        <fullName evidence="1">Uncharacterized protein</fullName>
    </submittedName>
</protein>
<evidence type="ECO:0000313" key="1">
    <source>
        <dbReference type="EMBL" id="CEG06965.1"/>
    </source>
</evidence>
<name>A0A090MH62_AFIFE</name>
<dbReference type="EMBL" id="CCAZ020000001">
    <property type="protein sequence ID" value="CEG06965.1"/>
    <property type="molecule type" value="Genomic_DNA"/>
</dbReference>
<reference evidence="1 2" key="1">
    <citation type="journal article" date="2014" name="Genome Announc.">
        <title>Genome Sequence of Afipia felis Strain 76713, Isolated in Hospital Water Using an Amoeba Co-Culture Procedure.</title>
        <authorList>
            <person name="Benamar S."/>
            <person name="La Scola B."/>
            <person name="Croce O."/>
        </authorList>
    </citation>
    <scope>NUCLEOTIDE SEQUENCE [LARGE SCALE GENOMIC DNA]</scope>
    <source>
        <strain evidence="1 2">76713</strain>
    </source>
</reference>
<dbReference type="Proteomes" id="UP000035762">
    <property type="component" value="Unassembled WGS sequence"/>
</dbReference>
<evidence type="ECO:0000313" key="2">
    <source>
        <dbReference type="Proteomes" id="UP000035762"/>
    </source>
</evidence>
<dbReference type="RefSeq" id="WP_048755594.1">
    <property type="nucleotide sequence ID" value="NZ_CCAZ020000001.1"/>
</dbReference>
<comment type="caution">
    <text evidence="1">The sequence shown here is derived from an EMBL/GenBank/DDBJ whole genome shotgun (WGS) entry which is preliminary data.</text>
</comment>
<organism evidence="1 2">
    <name type="scientific">Afipia felis</name>
    <name type="common">Cat scratch disease bacillus</name>
    <dbReference type="NCBI Taxonomy" id="1035"/>
    <lineage>
        <taxon>Bacteria</taxon>
        <taxon>Pseudomonadati</taxon>
        <taxon>Pseudomonadota</taxon>
        <taxon>Alphaproteobacteria</taxon>
        <taxon>Hyphomicrobiales</taxon>
        <taxon>Nitrobacteraceae</taxon>
        <taxon>Afipia</taxon>
    </lineage>
</organism>
<sequence length="70" mass="7426">MKKQHAAAQSIEQFAIGLLLECNAIRACPDNGHMRDNTDPGALRKACDTARTNPFSGATPDESVAAIDEA</sequence>
<dbReference type="AlphaFoldDB" id="A0A090MH62"/>
<gene>
    <name evidence="1" type="ORF">BN961_00346</name>
</gene>
<keyword evidence="2" id="KW-1185">Reference proteome</keyword>